<dbReference type="Pfam" id="PF05114">
    <property type="entry name" value="MbnB_TglH_ChrH"/>
    <property type="match status" value="1"/>
</dbReference>
<sequence>MTALPIDAGIGLRAPHYREVLDTLPPLGWVEVHSENFIEGGMPLDMLGRVREHWPVSLHGVGLGLASPARPDRGLLAALRRLIDRIEPAAVSEHLAFNHDGAHRYVNDLLPVPRTKESLAMVASHVREAQDALGRPLLLENLSSYADYPGNTLNEGEFLAELSRLTGCGVLLDLNNLFVNRANLGTDIDAVLKALPADIIGEIHLAGHSTREGMLIDTHDHPIDEAVWTLFESVVATLGPKPTLIEWDQSIPPLHRLRAEAGRARAILEKRHGH</sequence>
<evidence type="ECO:0000313" key="1">
    <source>
        <dbReference type="EMBL" id="GGY11234.1"/>
    </source>
</evidence>
<protein>
    <submittedName>
        <fullName evidence="1">Uncharacterized protein</fullName>
    </submittedName>
</protein>
<dbReference type="NCBIfam" id="NF003818">
    <property type="entry name" value="PRK05409.1"/>
    <property type="match status" value="1"/>
</dbReference>
<keyword evidence="2" id="KW-1185">Reference proteome</keyword>
<reference evidence="1" key="1">
    <citation type="journal article" date="2014" name="Int. J. Syst. Evol. Microbiol.">
        <title>Complete genome sequence of Corynebacterium casei LMG S-19264T (=DSM 44701T), isolated from a smear-ripened cheese.</title>
        <authorList>
            <consortium name="US DOE Joint Genome Institute (JGI-PGF)"/>
            <person name="Walter F."/>
            <person name="Albersmeier A."/>
            <person name="Kalinowski J."/>
            <person name="Ruckert C."/>
        </authorList>
    </citation>
    <scope>NUCLEOTIDE SEQUENCE</scope>
    <source>
        <strain evidence="1">KCTC 32182</strain>
    </source>
</reference>
<evidence type="ECO:0000313" key="2">
    <source>
        <dbReference type="Proteomes" id="UP000645257"/>
    </source>
</evidence>
<proteinExistence type="predicted"/>
<dbReference type="PANTHER" id="PTHR42194">
    <property type="entry name" value="UPF0276 PROTEIN HI_1600"/>
    <property type="match status" value="1"/>
</dbReference>
<comment type="caution">
    <text evidence="1">The sequence shown here is derived from an EMBL/GenBank/DDBJ whole genome shotgun (WGS) entry which is preliminary data.</text>
</comment>
<dbReference type="AlphaFoldDB" id="A0A918P129"/>
<gene>
    <name evidence="1" type="ORF">GCM10011289_12680</name>
</gene>
<dbReference type="Gene3D" id="3.20.20.150">
    <property type="entry name" value="Divalent-metal-dependent TIM barrel enzymes"/>
    <property type="match status" value="1"/>
</dbReference>
<reference evidence="1" key="2">
    <citation type="submission" date="2020-09" db="EMBL/GenBank/DDBJ databases">
        <authorList>
            <person name="Sun Q."/>
            <person name="Kim S."/>
        </authorList>
    </citation>
    <scope>NUCLEOTIDE SEQUENCE</scope>
    <source>
        <strain evidence="1">KCTC 32182</strain>
    </source>
</reference>
<dbReference type="EMBL" id="BMYX01000005">
    <property type="protein sequence ID" value="GGY11234.1"/>
    <property type="molecule type" value="Genomic_DNA"/>
</dbReference>
<dbReference type="InterPro" id="IPR036237">
    <property type="entry name" value="Xyl_isomerase-like_sf"/>
</dbReference>
<dbReference type="Proteomes" id="UP000645257">
    <property type="component" value="Unassembled WGS sequence"/>
</dbReference>
<dbReference type="SUPFAM" id="SSF51658">
    <property type="entry name" value="Xylose isomerase-like"/>
    <property type="match status" value="1"/>
</dbReference>
<dbReference type="PANTHER" id="PTHR42194:SF1">
    <property type="entry name" value="UPF0276 PROTEIN HI_1600"/>
    <property type="match status" value="1"/>
</dbReference>
<name>A0A918P129_9NEIS</name>
<dbReference type="RefSeq" id="WP_189532402.1">
    <property type="nucleotide sequence ID" value="NZ_BMYX01000005.1"/>
</dbReference>
<organism evidence="1 2">
    <name type="scientific">Paludibacterium paludis</name>
    <dbReference type="NCBI Taxonomy" id="1225769"/>
    <lineage>
        <taxon>Bacteria</taxon>
        <taxon>Pseudomonadati</taxon>
        <taxon>Pseudomonadota</taxon>
        <taxon>Betaproteobacteria</taxon>
        <taxon>Neisseriales</taxon>
        <taxon>Chromobacteriaceae</taxon>
        <taxon>Paludibacterium</taxon>
    </lineage>
</organism>
<accession>A0A918P129</accession>
<dbReference type="InterPro" id="IPR007801">
    <property type="entry name" value="MbnB/TglH/ChrH"/>
</dbReference>